<gene>
    <name evidence="1" type="ORF">K488DRAFT_78655</name>
</gene>
<name>A0ACB8QKC7_9AGAM</name>
<reference evidence="1" key="1">
    <citation type="submission" date="2021-02" db="EMBL/GenBank/DDBJ databases">
        <authorList>
            <consortium name="DOE Joint Genome Institute"/>
            <person name="Ahrendt S."/>
            <person name="Looney B.P."/>
            <person name="Miyauchi S."/>
            <person name="Morin E."/>
            <person name="Drula E."/>
            <person name="Courty P.E."/>
            <person name="Chicoki N."/>
            <person name="Fauchery L."/>
            <person name="Kohler A."/>
            <person name="Kuo A."/>
            <person name="Labutti K."/>
            <person name="Pangilinan J."/>
            <person name="Lipzen A."/>
            <person name="Riley R."/>
            <person name="Andreopoulos W."/>
            <person name="He G."/>
            <person name="Johnson J."/>
            <person name="Barry K.W."/>
            <person name="Grigoriev I.V."/>
            <person name="Nagy L."/>
            <person name="Hibbett D."/>
            <person name="Henrissat B."/>
            <person name="Matheny P.B."/>
            <person name="Labbe J."/>
            <person name="Martin F."/>
        </authorList>
    </citation>
    <scope>NUCLEOTIDE SEQUENCE</scope>
    <source>
        <strain evidence="1">EC-137</strain>
    </source>
</reference>
<evidence type="ECO:0000313" key="2">
    <source>
        <dbReference type="Proteomes" id="UP000814128"/>
    </source>
</evidence>
<dbReference type="EMBL" id="MU273556">
    <property type="protein sequence ID" value="KAI0032122.1"/>
    <property type="molecule type" value="Genomic_DNA"/>
</dbReference>
<organism evidence="1 2">
    <name type="scientific">Vararia minispora EC-137</name>
    <dbReference type="NCBI Taxonomy" id="1314806"/>
    <lineage>
        <taxon>Eukaryota</taxon>
        <taxon>Fungi</taxon>
        <taxon>Dikarya</taxon>
        <taxon>Basidiomycota</taxon>
        <taxon>Agaricomycotina</taxon>
        <taxon>Agaricomycetes</taxon>
        <taxon>Russulales</taxon>
        <taxon>Lachnocladiaceae</taxon>
        <taxon>Vararia</taxon>
    </lineage>
</organism>
<comment type="caution">
    <text evidence="1">The sequence shown here is derived from an EMBL/GenBank/DDBJ whole genome shotgun (WGS) entry which is preliminary data.</text>
</comment>
<evidence type="ECO:0000313" key="1">
    <source>
        <dbReference type="EMBL" id="KAI0032122.1"/>
    </source>
</evidence>
<proteinExistence type="predicted"/>
<reference evidence="1" key="2">
    <citation type="journal article" date="2022" name="New Phytol.">
        <title>Evolutionary transition to the ectomycorrhizal habit in the genomes of a hyperdiverse lineage of mushroom-forming fungi.</title>
        <authorList>
            <person name="Looney B."/>
            <person name="Miyauchi S."/>
            <person name="Morin E."/>
            <person name="Drula E."/>
            <person name="Courty P.E."/>
            <person name="Kohler A."/>
            <person name="Kuo A."/>
            <person name="LaButti K."/>
            <person name="Pangilinan J."/>
            <person name="Lipzen A."/>
            <person name="Riley R."/>
            <person name="Andreopoulos W."/>
            <person name="He G."/>
            <person name="Johnson J."/>
            <person name="Nolan M."/>
            <person name="Tritt A."/>
            <person name="Barry K.W."/>
            <person name="Grigoriev I.V."/>
            <person name="Nagy L.G."/>
            <person name="Hibbett D."/>
            <person name="Henrissat B."/>
            <person name="Matheny P.B."/>
            <person name="Labbe J."/>
            <person name="Martin F.M."/>
        </authorList>
    </citation>
    <scope>NUCLEOTIDE SEQUENCE</scope>
    <source>
        <strain evidence="1">EC-137</strain>
    </source>
</reference>
<protein>
    <submittedName>
        <fullName evidence="1">Uncharacterized protein</fullName>
    </submittedName>
</protein>
<sequence>MAPPFPYAGYSEDVFKRVRVLFGQHFVADAQTPKLVWEHPYYPYYYFKKADVKEESLENGIITEGGMTYDLVAGSKVAKGAVTVFEEGNLAGYVKIAFEAADAWFEEDERIYVHPRDPYKRVMILPSSKHIRVEIDGVEVANTHSAQRLYETSLPVRSYIPMTDVRLDLMTESTMTTACPYKGTANYFDIHLPSGTKSGLVWWYKHPTLESVAVKGLVAFYDEKVDVWIDNAKQERPVTNFS</sequence>
<accession>A0ACB8QKC7</accession>
<keyword evidence="2" id="KW-1185">Reference proteome</keyword>
<dbReference type="Proteomes" id="UP000814128">
    <property type="component" value="Unassembled WGS sequence"/>
</dbReference>